<proteinExistence type="predicted"/>
<name>A0A1G9LRP4_9PROT</name>
<keyword evidence="4" id="KW-1185">Reference proteome</keyword>
<feature type="signal peptide" evidence="2">
    <location>
        <begin position="1"/>
        <end position="20"/>
    </location>
</feature>
<reference evidence="3 4" key="1">
    <citation type="submission" date="2016-10" db="EMBL/GenBank/DDBJ databases">
        <authorList>
            <person name="de Groot N.N."/>
        </authorList>
    </citation>
    <scope>NUCLEOTIDE SEQUENCE [LARGE SCALE GENOMIC DNA]</scope>
    <source>
        <strain evidence="3 4">DSM 16077</strain>
    </source>
</reference>
<dbReference type="Proteomes" id="UP000199759">
    <property type="component" value="Unassembled WGS sequence"/>
</dbReference>
<organism evidence="3 4">
    <name type="scientific">Maricaulis salignorans</name>
    <dbReference type="NCBI Taxonomy" id="144026"/>
    <lineage>
        <taxon>Bacteria</taxon>
        <taxon>Pseudomonadati</taxon>
        <taxon>Pseudomonadota</taxon>
        <taxon>Alphaproteobacteria</taxon>
        <taxon>Maricaulales</taxon>
        <taxon>Maricaulaceae</taxon>
        <taxon>Maricaulis</taxon>
    </lineage>
</organism>
<accession>A0A1G9LRP4</accession>
<dbReference type="STRING" id="144026.SAMN04488568_101162"/>
<keyword evidence="2" id="KW-0732">Signal</keyword>
<dbReference type="RefSeq" id="WP_176780183.1">
    <property type="nucleotide sequence ID" value="NZ_FNHG01000001.1"/>
</dbReference>
<evidence type="ECO:0008006" key="5">
    <source>
        <dbReference type="Google" id="ProtNLM"/>
    </source>
</evidence>
<feature type="region of interest" description="Disordered" evidence="1">
    <location>
        <begin position="292"/>
        <end position="311"/>
    </location>
</feature>
<gene>
    <name evidence="3" type="ORF">SAMN04488568_101162</name>
</gene>
<dbReference type="EMBL" id="FNHG01000001">
    <property type="protein sequence ID" value="SDL64135.1"/>
    <property type="molecule type" value="Genomic_DNA"/>
</dbReference>
<evidence type="ECO:0000256" key="1">
    <source>
        <dbReference type="SAM" id="MobiDB-lite"/>
    </source>
</evidence>
<dbReference type="CDD" id="cd02795">
    <property type="entry name" value="CBM6-CBM35-CBM36_like"/>
    <property type="match status" value="1"/>
</dbReference>
<protein>
    <recommendedName>
        <fullName evidence="5">Pre-peptidase C-terminal domain-containing protein</fullName>
    </recommendedName>
</protein>
<dbReference type="AlphaFoldDB" id="A0A1G9LRP4"/>
<evidence type="ECO:0000313" key="4">
    <source>
        <dbReference type="Proteomes" id="UP000199759"/>
    </source>
</evidence>
<evidence type="ECO:0000313" key="3">
    <source>
        <dbReference type="EMBL" id="SDL64135.1"/>
    </source>
</evidence>
<evidence type="ECO:0000256" key="2">
    <source>
        <dbReference type="SAM" id="SignalP"/>
    </source>
</evidence>
<sequence>MKAFLLATASAALMAGAALAQDYSAPPTYGSVNLNAGFTPDPYNVNITSGGSIQASNVSSSCRGWVANAPDYSINYAAGGYDLTIGATSSSDTTLLVNGPNGEWYCDDDSGQGLNPLVQLNNPRSGRYDVWIGSYSQGDYAATTLSVSEIGLTQGTSNVPNTYAPATFGSANLRAGFTPDPYTVNVTSGGTRSAAQLSSSCRGWIADAPDFSVNYSAGGYDTLTIGAVSSSDTTLVVNDAYGNWYCDDDSGNGLNPLVTLANLASGRYDIWVGSYSQGDYATSVLSISEIGQVAGQQPRPQPRPQPRSGINMAAPAAYGSVSLRAGFQPDPYRVSITSGGGYRADSVRSGCAGWVASAPDFELTYSAGSLPLIISAASSSDTTLLINDPNGNWFCDDDGGNAGLNPALRFNNAASGVYDIWIGSYSQGNNATASLSISELYSE</sequence>
<feature type="chain" id="PRO_5011661313" description="Pre-peptidase C-terminal domain-containing protein" evidence="2">
    <location>
        <begin position="21"/>
        <end position="443"/>
    </location>
</feature>